<feature type="transmembrane region" description="Helical" evidence="1">
    <location>
        <begin position="203"/>
        <end position="224"/>
    </location>
</feature>
<accession>A0A9P3Q561</accession>
<sequence>MAELAISRRIQQACIWAGPAMGVLFVVGFTVAGFFPPPSPNKSSAEVAAMIDAHRTAIRIGIVICLASCPLLMPFLASFTIQMKRIEGVRPIMAYTQLALGALATIEFVIPYVFMLASTYRADQNPDVTRALYDLGWFFFLGVISTFVLQLVLFGVAVLIDRRTAPIFPRWLGYVNIWLAITFTPASFLVFFKTGPLAWNGVLVWWVPVAAFLLWFLPNFVCLLRAVRADTEPAQGDGRLEQEIADLRARLDALSPAR</sequence>
<feature type="transmembrane region" description="Helical" evidence="1">
    <location>
        <begin position="98"/>
        <end position="117"/>
    </location>
</feature>
<name>A0A9P3Q561_9MYCO</name>
<gene>
    <name evidence="3" type="ORF">Mkiyose1413_13680</name>
    <name evidence="2" type="ORF">SRL2020028_02760</name>
</gene>
<evidence type="ECO:0000313" key="4">
    <source>
        <dbReference type="Proteomes" id="UP001064782"/>
    </source>
</evidence>
<dbReference type="EMBL" id="BRXE01000001">
    <property type="protein sequence ID" value="GLB81020.1"/>
    <property type="molecule type" value="Genomic_DNA"/>
</dbReference>
<dbReference type="RefSeq" id="WP_236977092.1">
    <property type="nucleotide sequence ID" value="NZ_BRXE01000001.1"/>
</dbReference>
<feature type="transmembrane region" description="Helical" evidence="1">
    <location>
        <begin position="137"/>
        <end position="159"/>
    </location>
</feature>
<organism evidence="3 4">
    <name type="scientific">Mycobacterium kiyosense</name>
    <dbReference type="NCBI Taxonomy" id="2871094"/>
    <lineage>
        <taxon>Bacteria</taxon>
        <taxon>Bacillati</taxon>
        <taxon>Actinomycetota</taxon>
        <taxon>Actinomycetes</taxon>
        <taxon>Mycobacteriales</taxon>
        <taxon>Mycobacteriaceae</taxon>
        <taxon>Mycobacterium</taxon>
    </lineage>
</organism>
<keyword evidence="1" id="KW-0812">Transmembrane</keyword>
<dbReference type="GeneID" id="83627352"/>
<keyword evidence="4" id="KW-1185">Reference proteome</keyword>
<evidence type="ECO:0000256" key="1">
    <source>
        <dbReference type="SAM" id="Phobius"/>
    </source>
</evidence>
<evidence type="ECO:0000313" key="3">
    <source>
        <dbReference type="EMBL" id="GLD29485.1"/>
    </source>
</evidence>
<keyword evidence="1" id="KW-0472">Membrane</keyword>
<dbReference type="Proteomes" id="UP001064782">
    <property type="component" value="Unassembled WGS sequence"/>
</dbReference>
<reference evidence="3" key="1">
    <citation type="submission" date="2022-08" db="EMBL/GenBank/DDBJ databases">
        <title>Mycobacterium kiyosense sp. nov., scotochromogenic slow-glowing species isolated from respiratory specimens.</title>
        <authorList>
            <person name="Fukano H."/>
            <person name="Kazumi Y."/>
            <person name="Sakagami N."/>
            <person name="Ato M."/>
            <person name="Mitarai S."/>
            <person name="Hoshino Y."/>
        </authorList>
    </citation>
    <scope>NUCLEOTIDE SEQUENCE</scope>
    <source>
        <strain evidence="3">1413</strain>
        <strain evidence="2">SRL2020-028</strain>
    </source>
</reference>
<evidence type="ECO:0008006" key="5">
    <source>
        <dbReference type="Google" id="ProtNLM"/>
    </source>
</evidence>
<dbReference type="EMBL" id="BRZI01000006">
    <property type="protein sequence ID" value="GLD29485.1"/>
    <property type="molecule type" value="Genomic_DNA"/>
</dbReference>
<protein>
    <recommendedName>
        <fullName evidence="5">DUF4386 domain-containing protein</fullName>
    </recommendedName>
</protein>
<evidence type="ECO:0000313" key="2">
    <source>
        <dbReference type="EMBL" id="GLB81020.1"/>
    </source>
</evidence>
<feature type="transmembrane region" description="Helical" evidence="1">
    <location>
        <begin position="171"/>
        <end position="191"/>
    </location>
</feature>
<dbReference type="AlphaFoldDB" id="A0A9P3Q561"/>
<keyword evidence="1" id="KW-1133">Transmembrane helix</keyword>
<proteinExistence type="predicted"/>
<dbReference type="Proteomes" id="UP001165663">
    <property type="component" value="Unassembled WGS sequence"/>
</dbReference>
<comment type="caution">
    <text evidence="3">The sequence shown here is derived from an EMBL/GenBank/DDBJ whole genome shotgun (WGS) entry which is preliminary data.</text>
</comment>
<feature type="transmembrane region" description="Helical" evidence="1">
    <location>
        <begin position="12"/>
        <end position="36"/>
    </location>
</feature>
<feature type="transmembrane region" description="Helical" evidence="1">
    <location>
        <begin position="56"/>
        <end position="77"/>
    </location>
</feature>